<evidence type="ECO:0000256" key="2">
    <source>
        <dbReference type="ARBA" id="ARBA00022741"/>
    </source>
</evidence>
<reference evidence="8" key="1">
    <citation type="submission" date="2019-04" db="EMBL/GenBank/DDBJ databases">
        <title>Friends and foes A comparative genomics study of 23 Aspergillus species from section Flavi.</title>
        <authorList>
            <consortium name="DOE Joint Genome Institute"/>
            <person name="Kjaerbolling I."/>
            <person name="Vesth T."/>
            <person name="Frisvad J.C."/>
            <person name="Nybo J.L."/>
            <person name="Theobald S."/>
            <person name="Kildgaard S."/>
            <person name="Isbrandt T."/>
            <person name="Kuo A."/>
            <person name="Sato A."/>
            <person name="Lyhne E.K."/>
            <person name="Kogle M.E."/>
            <person name="Wiebenga A."/>
            <person name="Kun R.S."/>
            <person name="Lubbers R.J."/>
            <person name="Makela M.R."/>
            <person name="Barry K."/>
            <person name="Chovatia M."/>
            <person name="Clum A."/>
            <person name="Daum C."/>
            <person name="Haridas S."/>
            <person name="He G."/>
            <person name="LaButti K."/>
            <person name="Lipzen A."/>
            <person name="Mondo S."/>
            <person name="Riley R."/>
            <person name="Salamov A."/>
            <person name="Simmons B.A."/>
            <person name="Magnuson J.K."/>
            <person name="Henrissat B."/>
            <person name="Mortensen U.H."/>
            <person name="Larsen T.O."/>
            <person name="Devries R.P."/>
            <person name="Grigoriev I.V."/>
            <person name="Machida M."/>
            <person name="Baker S.E."/>
            <person name="Andersen M.R."/>
        </authorList>
    </citation>
    <scope>NUCLEOTIDE SEQUENCE</scope>
    <source>
        <strain evidence="8">CBS 117612</strain>
    </source>
</reference>
<dbReference type="GO" id="GO:0005634">
    <property type="term" value="C:nucleus"/>
    <property type="evidence" value="ECO:0007669"/>
    <property type="project" value="TreeGrafter"/>
</dbReference>
<dbReference type="InterPro" id="IPR011184">
    <property type="entry name" value="DNA_mismatch_repair_Msh2"/>
</dbReference>
<dbReference type="FunFam" id="3.40.50.300:FF:002054">
    <property type="entry name" value="DNA mismatch repair protein MSH4"/>
    <property type="match status" value="1"/>
</dbReference>
<name>A0A5N6Y9P6_9EURO</name>
<dbReference type="PANTHER" id="PTHR11361">
    <property type="entry name" value="DNA MISMATCH REPAIR PROTEIN MUTS FAMILY MEMBER"/>
    <property type="match status" value="1"/>
</dbReference>
<dbReference type="InterPro" id="IPR007860">
    <property type="entry name" value="DNA_mmatch_repair_MutS_con_dom"/>
</dbReference>
<keyword evidence="4" id="KW-0238">DNA-binding</keyword>
<dbReference type="Gene3D" id="3.40.50.300">
    <property type="entry name" value="P-loop containing nucleotide triphosphate hydrolases"/>
    <property type="match status" value="1"/>
</dbReference>
<dbReference type="GO" id="GO:0006298">
    <property type="term" value="P:mismatch repair"/>
    <property type="evidence" value="ECO:0007669"/>
    <property type="project" value="InterPro"/>
</dbReference>
<feature type="domain" description="DNA mismatch repair proteins mutS family" evidence="7">
    <location>
        <begin position="598"/>
        <end position="614"/>
    </location>
</feature>
<dbReference type="InterPro" id="IPR045076">
    <property type="entry name" value="MutS"/>
</dbReference>
<organism evidence="8">
    <name type="scientific">Aspergillus arachidicola</name>
    <dbReference type="NCBI Taxonomy" id="656916"/>
    <lineage>
        <taxon>Eukaryota</taxon>
        <taxon>Fungi</taxon>
        <taxon>Dikarya</taxon>
        <taxon>Ascomycota</taxon>
        <taxon>Pezizomycotina</taxon>
        <taxon>Eurotiomycetes</taxon>
        <taxon>Eurotiomycetidae</taxon>
        <taxon>Eurotiales</taxon>
        <taxon>Aspergillaceae</taxon>
        <taxon>Aspergillus</taxon>
        <taxon>Aspergillus subgen. Circumdati</taxon>
    </lineage>
</organism>
<dbReference type="AlphaFoldDB" id="A0A5N6Y9P6"/>
<feature type="region of interest" description="Disordered" evidence="6">
    <location>
        <begin position="773"/>
        <end position="817"/>
    </location>
</feature>
<dbReference type="InterPro" id="IPR027417">
    <property type="entry name" value="P-loop_NTPase"/>
</dbReference>
<dbReference type="PIRSF" id="PIRSF005813">
    <property type="entry name" value="MSH2"/>
    <property type="match status" value="1"/>
</dbReference>
<dbReference type="SUPFAM" id="SSF48334">
    <property type="entry name" value="DNA repair protein MutS, domain III"/>
    <property type="match status" value="1"/>
</dbReference>
<comment type="similarity">
    <text evidence="1">Belongs to the DNA mismatch repair MutS family.</text>
</comment>
<dbReference type="PANTHER" id="PTHR11361:SF21">
    <property type="entry name" value="MUTS PROTEIN HOMOLOG 4"/>
    <property type="match status" value="1"/>
</dbReference>
<evidence type="ECO:0000256" key="5">
    <source>
        <dbReference type="ARBA" id="ARBA00023254"/>
    </source>
</evidence>
<dbReference type="GO" id="GO:0007131">
    <property type="term" value="P:reciprocal meiotic recombination"/>
    <property type="evidence" value="ECO:0007669"/>
    <property type="project" value="TreeGrafter"/>
</dbReference>
<dbReference type="InterPro" id="IPR036187">
    <property type="entry name" value="DNA_mismatch_repair_MutS_sf"/>
</dbReference>
<dbReference type="SMART" id="SM00533">
    <property type="entry name" value="MUTSd"/>
    <property type="match status" value="1"/>
</dbReference>
<dbReference type="Pfam" id="PF05192">
    <property type="entry name" value="MutS_III"/>
    <property type="match status" value="1"/>
</dbReference>
<dbReference type="SUPFAM" id="SSF52540">
    <property type="entry name" value="P-loop containing nucleoside triphosphate hydrolases"/>
    <property type="match status" value="1"/>
</dbReference>
<dbReference type="Gene3D" id="1.10.1420.10">
    <property type="match status" value="3"/>
</dbReference>
<protein>
    <recommendedName>
        <fullName evidence="7">DNA mismatch repair proteins mutS family domain-containing protein</fullName>
    </recommendedName>
</protein>
<dbReference type="InterPro" id="IPR036678">
    <property type="entry name" value="MutS_con_dom_sf"/>
</dbReference>
<evidence type="ECO:0000259" key="7">
    <source>
        <dbReference type="PROSITE" id="PS00486"/>
    </source>
</evidence>
<dbReference type="Pfam" id="PF05190">
    <property type="entry name" value="MutS_IV"/>
    <property type="match status" value="1"/>
</dbReference>
<dbReference type="SUPFAM" id="SSF53150">
    <property type="entry name" value="DNA repair protein MutS, domain II"/>
    <property type="match status" value="1"/>
</dbReference>
<dbReference type="Proteomes" id="UP000325558">
    <property type="component" value="Unassembled WGS sequence"/>
</dbReference>
<gene>
    <name evidence="8" type="ORF">BDV24DRAFT_174858</name>
</gene>
<dbReference type="OrthoDB" id="276261at2759"/>
<sequence length="840" mass="93798">MSRASSLGTTDSFVPLSRQSSGPLRTRPPTTATSVASQEIICAVSESRGISSTVGLTFINLSTAEAVLCQICDSQTYVKTITKIGVFEPTEILFMNTAKDSKLFYIIQENIQETTFTFLDRRDWSEKTGHEYVDRLAFPEDIESIKITLGGNYFAACCFAAVLRYVELELNKTFTSHSLRIRFEPSQGSMLIDLSTIVSLELIQNLQNARSKDSLFGLMNESLTPMGGRLLRANILQPSTEISKLSARYDAVEDLSTKGEMFVSLILVPTKRTFQYVEQSVNIVIMLKTYLCAPAGHREVEELIESTLNEYVTYQTRPLDLRNQLAVFPLRLSDNPAIQAGVNSLLDVARQTYKEANMDAADLITKLSESHGIALDLKFDTARQYYISISATEVDTLPEVFINIYRKKNRIECQTLDLVKLNQKIIDAHNEVINMSDQTVHELIEDIRSEIAHLFRISEAIAMLDMLSAFAQLATNYDYVRAELADVLAIKSGRHPIREKIHTKKFIPNDAYATQQSRFQIITGCNMSGKSTYIRSLALMTIMAQIGSFIPAEYASFPIVHQLFARVSTADDLEANVSTFAAEMREMAFILRNIESRSMVIVDELGRGTSTTDGLAIAIAIAEALVESHALVWFVTHFHDLAVIMAERSGVVSLHLAAEISPDTSKMTMLYKIAEGPETNRSYGLALAKLVDLPPGVLEYAQTVSEKMNQIAQRRHSRSRALAVSRKRNLILSLKEQLLQARDGKMEGETLRKWLKRLQDEFALRMAAIDEDESVSCGSEDGEEQGRSFSEMIEVTGPNTVDQQSDREESSVPLLNSSVEERSIIEISSDDVSENSSLEE</sequence>
<evidence type="ECO:0000256" key="6">
    <source>
        <dbReference type="SAM" id="MobiDB-lite"/>
    </source>
</evidence>
<proteinExistence type="inferred from homology"/>
<dbReference type="SMART" id="SM00534">
    <property type="entry name" value="MUTSac"/>
    <property type="match status" value="1"/>
</dbReference>
<dbReference type="InterPro" id="IPR000432">
    <property type="entry name" value="DNA_mismatch_repair_MutS_C"/>
</dbReference>
<dbReference type="InterPro" id="IPR007696">
    <property type="entry name" value="DNA_mismatch_repair_MutS_core"/>
</dbReference>
<dbReference type="GO" id="GO:0030983">
    <property type="term" value="F:mismatched DNA binding"/>
    <property type="evidence" value="ECO:0007669"/>
    <property type="project" value="InterPro"/>
</dbReference>
<dbReference type="GO" id="GO:0140664">
    <property type="term" value="F:ATP-dependent DNA damage sensor activity"/>
    <property type="evidence" value="ECO:0007669"/>
    <property type="project" value="InterPro"/>
</dbReference>
<dbReference type="PROSITE" id="PS00486">
    <property type="entry name" value="DNA_MISMATCH_REPAIR_2"/>
    <property type="match status" value="1"/>
</dbReference>
<evidence type="ECO:0000256" key="4">
    <source>
        <dbReference type="ARBA" id="ARBA00023125"/>
    </source>
</evidence>
<evidence type="ECO:0000256" key="1">
    <source>
        <dbReference type="ARBA" id="ARBA00006271"/>
    </source>
</evidence>
<dbReference type="InterPro" id="IPR007861">
    <property type="entry name" value="DNA_mismatch_repair_MutS_clamp"/>
</dbReference>
<keyword evidence="5" id="KW-0469">Meiosis</keyword>
<keyword evidence="3" id="KW-0067">ATP-binding</keyword>
<evidence type="ECO:0000313" key="8">
    <source>
        <dbReference type="EMBL" id="KAE8341186.1"/>
    </source>
</evidence>
<feature type="region of interest" description="Disordered" evidence="6">
    <location>
        <begin position="1"/>
        <end position="32"/>
    </location>
</feature>
<evidence type="ECO:0000256" key="3">
    <source>
        <dbReference type="ARBA" id="ARBA00022840"/>
    </source>
</evidence>
<dbReference type="Gene3D" id="3.30.420.110">
    <property type="entry name" value="MutS, connector domain"/>
    <property type="match status" value="1"/>
</dbReference>
<dbReference type="Pfam" id="PF00488">
    <property type="entry name" value="MutS_V"/>
    <property type="match status" value="1"/>
</dbReference>
<accession>A0A5N6Y9P6</accession>
<dbReference type="EMBL" id="ML737142">
    <property type="protein sequence ID" value="KAE8341186.1"/>
    <property type="molecule type" value="Genomic_DNA"/>
</dbReference>
<keyword evidence="2" id="KW-0547">Nucleotide-binding</keyword>
<dbReference type="Pfam" id="PF05188">
    <property type="entry name" value="MutS_II"/>
    <property type="match status" value="1"/>
</dbReference>
<dbReference type="GO" id="GO:0005524">
    <property type="term" value="F:ATP binding"/>
    <property type="evidence" value="ECO:0007669"/>
    <property type="project" value="UniProtKB-KW"/>
</dbReference>